<dbReference type="InterPro" id="IPR012257">
    <property type="entry name" value="Glc_ox_4Fe-4S"/>
</dbReference>
<evidence type="ECO:0000256" key="4">
    <source>
        <dbReference type="ARBA" id="ARBA00023004"/>
    </source>
</evidence>
<evidence type="ECO:0000313" key="9">
    <source>
        <dbReference type="Proteomes" id="UP000009315"/>
    </source>
</evidence>
<reference evidence="8 9" key="1">
    <citation type="journal article" date="2013" name="Genome Announc.">
        <title>Genome Sequence of the Sulfate-Reducing Bacterium Desulfotomaculum hydrothermale Lam5(T).</title>
        <authorList>
            <person name="Amin O."/>
            <person name="Fardeau M.L."/>
            <person name="Valette O."/>
            <person name="Hirschler-Rea A."/>
            <person name="Barbe V."/>
            <person name="Medigue C."/>
            <person name="Vacherie B."/>
            <person name="Ollivier B."/>
            <person name="Bertin P.N."/>
            <person name="Dolla A."/>
        </authorList>
    </citation>
    <scope>NUCLEOTIDE SEQUENCE [LARGE SCALE GENOMIC DNA]</scope>
    <source>
        <strain evidence="9">Lam5 / DSM 18033</strain>
    </source>
</reference>
<dbReference type="PROSITE" id="PS00198">
    <property type="entry name" value="4FE4S_FER_1"/>
    <property type="match status" value="2"/>
</dbReference>
<dbReference type="SUPFAM" id="SSF46548">
    <property type="entry name" value="alpha-helical ferredoxin"/>
    <property type="match status" value="1"/>
</dbReference>
<dbReference type="EC" id="1.1.99.14" evidence="6"/>
<dbReference type="PANTHER" id="PTHR32479">
    <property type="entry name" value="GLYCOLATE OXIDASE IRON-SULFUR SUBUNIT"/>
    <property type="match status" value="1"/>
</dbReference>
<keyword evidence="2 6" id="KW-0479">Metal-binding</keyword>
<comment type="cofactor">
    <cofactor evidence="6">
        <name>[4Fe-4S] cluster</name>
        <dbReference type="ChEBI" id="CHEBI:49883"/>
    </cofactor>
    <text evidence="6">Binds 2 [4Fe-4S] clusters.</text>
</comment>
<dbReference type="Pfam" id="PF13183">
    <property type="entry name" value="Fer4_8"/>
    <property type="match status" value="1"/>
</dbReference>
<dbReference type="InterPro" id="IPR017900">
    <property type="entry name" value="4Fe4S_Fe_S_CS"/>
</dbReference>
<evidence type="ECO:0000256" key="2">
    <source>
        <dbReference type="ARBA" id="ARBA00022723"/>
    </source>
</evidence>
<dbReference type="RefSeq" id="WP_008410270.1">
    <property type="nucleotide sequence ID" value="NZ_CAOS01000003.1"/>
</dbReference>
<dbReference type="AlphaFoldDB" id="K8E7E7"/>
<protein>
    <recommendedName>
        <fullName evidence="6">Glycolate oxidase iron-sulfur subunit</fullName>
        <ecNumber evidence="6">1.1.99.14</ecNumber>
    </recommendedName>
</protein>
<evidence type="ECO:0000256" key="1">
    <source>
        <dbReference type="ARBA" id="ARBA00022485"/>
    </source>
</evidence>
<feature type="domain" description="4Fe-4S ferredoxin-type" evidence="7">
    <location>
        <begin position="5"/>
        <end position="37"/>
    </location>
</feature>
<evidence type="ECO:0000256" key="3">
    <source>
        <dbReference type="ARBA" id="ARBA00022737"/>
    </source>
</evidence>
<keyword evidence="9" id="KW-1185">Reference proteome</keyword>
<evidence type="ECO:0000313" key="8">
    <source>
        <dbReference type="EMBL" id="CCO07413.1"/>
    </source>
</evidence>
<sequence>MSIYDNIKGIEEEIIKCMKCGNCQAVCPVYKETLSESGVARGKIQLAAKILKGEARYSPELYKKFDLCLQCQACSANCPCGVKAHKIIMAARAELARQKMLPFAKKAAFNLLKKPFLFDFGLRLGSVCQGLAFRKNATGMSPRFPIGLEMRRVVPALADKPLRSLLPEVNKAPRARKKVAFFTGCVTNYIYTSVGKAVVEVLNQNGVDVIIPKEQHCCGAPAIINGDIETGKAMAKSHLDIFSKYNVDAIITVCGTCGGTFEQKYVELLADDPVYSAKAKATARKIRDISEYLVDDLKINFAKMGRVPISFTYHEPCHIGRGMGLSRQPLELLTQIPGITYKPMKQPNRCCGSAGSFSLTNYEVSFEILKKKLADIQSTNADVVVTGCGSCRMQLEDGIAQEKMPHKVMHVIEVVQMAYQKAKETC</sequence>
<organism evidence="8 9">
    <name type="scientific">Desulforamulus hydrothermalis Lam5 = DSM 18033</name>
    <dbReference type="NCBI Taxonomy" id="1121428"/>
    <lineage>
        <taxon>Bacteria</taxon>
        <taxon>Bacillati</taxon>
        <taxon>Bacillota</taxon>
        <taxon>Clostridia</taxon>
        <taxon>Eubacteriales</taxon>
        <taxon>Peptococcaceae</taxon>
        <taxon>Desulforamulus</taxon>
    </lineage>
</organism>
<dbReference type="eggNOG" id="COG0247">
    <property type="taxonomic scope" value="Bacteria"/>
</dbReference>
<evidence type="ECO:0000256" key="6">
    <source>
        <dbReference type="PIRNR" id="PIRNR000139"/>
    </source>
</evidence>
<proteinExistence type="predicted"/>
<dbReference type="PIRSF" id="PIRSF000139">
    <property type="entry name" value="Glc_ox_4Fe-4S"/>
    <property type="match status" value="1"/>
</dbReference>
<dbReference type="PANTHER" id="PTHR32479:SF20">
    <property type="entry name" value="GLYCOLATE OXIDASE IRON-SULFUR SUBUNIT"/>
    <property type="match status" value="1"/>
</dbReference>
<accession>K8E7E7</accession>
<dbReference type="Pfam" id="PF02754">
    <property type="entry name" value="CCG"/>
    <property type="match status" value="2"/>
</dbReference>
<dbReference type="InterPro" id="IPR004017">
    <property type="entry name" value="Cys_rich_dom"/>
</dbReference>
<dbReference type="GO" id="GO:0046872">
    <property type="term" value="F:metal ion binding"/>
    <property type="evidence" value="ECO:0007669"/>
    <property type="project" value="UniProtKB-UniRule"/>
</dbReference>
<dbReference type="InterPro" id="IPR009051">
    <property type="entry name" value="Helical_ferredxn"/>
</dbReference>
<dbReference type="PROSITE" id="PS51379">
    <property type="entry name" value="4FE4S_FER_2"/>
    <property type="match status" value="1"/>
</dbReference>
<keyword evidence="4 6" id="KW-0408">Iron</keyword>
<comment type="catalytic activity">
    <reaction evidence="6">
        <text>glycolate + A = glyoxylate + AH2</text>
        <dbReference type="Rhea" id="RHEA:21264"/>
        <dbReference type="ChEBI" id="CHEBI:13193"/>
        <dbReference type="ChEBI" id="CHEBI:17499"/>
        <dbReference type="ChEBI" id="CHEBI:29805"/>
        <dbReference type="ChEBI" id="CHEBI:36655"/>
        <dbReference type="EC" id="1.1.99.14"/>
    </reaction>
</comment>
<comment type="catalytic activity">
    <reaction evidence="6">
        <text>(R)-lactate + A = pyruvate + AH2</text>
        <dbReference type="Rhea" id="RHEA:15089"/>
        <dbReference type="ChEBI" id="CHEBI:13193"/>
        <dbReference type="ChEBI" id="CHEBI:15361"/>
        <dbReference type="ChEBI" id="CHEBI:16004"/>
        <dbReference type="ChEBI" id="CHEBI:17499"/>
    </reaction>
</comment>
<dbReference type="OrthoDB" id="9794954at2"/>
<dbReference type="GO" id="GO:0019154">
    <property type="term" value="F:glycolate dehydrogenase activity"/>
    <property type="evidence" value="ECO:0007669"/>
    <property type="project" value="UniProtKB-EC"/>
</dbReference>
<dbReference type="EMBL" id="CAOS01000003">
    <property type="protein sequence ID" value="CCO07413.1"/>
    <property type="molecule type" value="Genomic_DNA"/>
</dbReference>
<keyword evidence="5 6" id="KW-0411">Iron-sulfur</keyword>
<dbReference type="STRING" id="1121428.DESHY_110357"/>
<keyword evidence="6" id="KW-0813">Transport</keyword>
<dbReference type="InterPro" id="IPR017896">
    <property type="entry name" value="4Fe4S_Fe-S-bd"/>
</dbReference>
<evidence type="ECO:0000256" key="5">
    <source>
        <dbReference type="ARBA" id="ARBA00023014"/>
    </source>
</evidence>
<evidence type="ECO:0000259" key="7">
    <source>
        <dbReference type="PROSITE" id="PS51379"/>
    </source>
</evidence>
<dbReference type="Proteomes" id="UP000009315">
    <property type="component" value="Unassembled WGS sequence"/>
</dbReference>
<dbReference type="Gene3D" id="1.10.1060.10">
    <property type="entry name" value="Alpha-helical ferredoxin"/>
    <property type="match status" value="1"/>
</dbReference>
<keyword evidence="6" id="KW-0249">Electron transport</keyword>
<comment type="caution">
    <text evidence="8">The sequence shown here is derived from an EMBL/GenBank/DDBJ whole genome shotgun (WGS) entry which is preliminary data.</text>
</comment>
<keyword evidence="1 6" id="KW-0004">4Fe-4S</keyword>
<gene>
    <name evidence="8" type="ORF">DESHY_110357</name>
</gene>
<keyword evidence="3" id="KW-0677">Repeat</keyword>
<comment type="function">
    <text evidence="6">Component of a complex that catalyzes the oxidation of glycolate to glyoxylate.</text>
</comment>
<name>K8E7E7_9FIRM</name>
<dbReference type="GO" id="GO:0051539">
    <property type="term" value="F:4 iron, 4 sulfur cluster binding"/>
    <property type="evidence" value="ECO:0007669"/>
    <property type="project" value="UniProtKB-UniRule"/>
</dbReference>